<sequence>MQGLLVVLAPVMLMLFALAMQRLEARLGKSNPSNPREDQVEEFLLNANSEEIGALVEAGLPEALDIFDVRREKVKAASAVSEA</sequence>
<name>E5XMV6_SEGRC</name>
<dbReference type="Proteomes" id="UP000004816">
    <property type="component" value="Unassembled WGS sequence"/>
</dbReference>
<evidence type="ECO:0000313" key="2">
    <source>
        <dbReference type="Proteomes" id="UP000004816"/>
    </source>
</evidence>
<gene>
    <name evidence="1" type="ORF">HMPREF9336_00826</name>
</gene>
<organism evidence="1 2">
    <name type="scientific">Segniliparus rugosus (strain ATCC BAA-974 / DSM 45345 / CCUG 50838 / CIP 108380 / JCM 13579 / CDC 945)</name>
    <dbReference type="NCBI Taxonomy" id="679197"/>
    <lineage>
        <taxon>Bacteria</taxon>
        <taxon>Bacillati</taxon>
        <taxon>Actinomycetota</taxon>
        <taxon>Actinomycetes</taxon>
        <taxon>Mycobacteriales</taxon>
        <taxon>Segniliparaceae</taxon>
        <taxon>Segniliparus</taxon>
    </lineage>
</organism>
<dbReference type="AlphaFoldDB" id="E5XMV6"/>
<dbReference type="RefSeq" id="WP_007468109.1">
    <property type="nucleotide sequence ID" value="NZ_KI391954.1"/>
</dbReference>
<proteinExistence type="predicted"/>
<dbReference type="EMBL" id="ACZI02000003">
    <property type="protein sequence ID" value="EFV14329.1"/>
    <property type="molecule type" value="Genomic_DNA"/>
</dbReference>
<dbReference type="HOGENOM" id="CLU_185224_0_0_11"/>
<comment type="caution">
    <text evidence="1">The sequence shown here is derived from an EMBL/GenBank/DDBJ whole genome shotgun (WGS) entry which is preliminary data.</text>
</comment>
<evidence type="ECO:0000313" key="1">
    <source>
        <dbReference type="EMBL" id="EFV14329.1"/>
    </source>
</evidence>
<dbReference type="STRING" id="679197.HMPREF9336_00826"/>
<accession>E5XMV6</accession>
<protein>
    <submittedName>
        <fullName evidence="1">Uncharacterized protein</fullName>
    </submittedName>
</protein>
<keyword evidence="2" id="KW-1185">Reference proteome</keyword>
<reference evidence="1 2" key="1">
    <citation type="journal article" date="2011" name="Stand. Genomic Sci.">
        <title>High quality draft genome sequence of Segniliparus rugosus CDC 945(T)= (ATCC BAA-974(T)).</title>
        <authorList>
            <person name="Earl A.M."/>
            <person name="Desjardins C.A."/>
            <person name="Fitzgerald M.G."/>
            <person name="Arachchi H.M."/>
            <person name="Zeng Q."/>
            <person name="Mehta T."/>
            <person name="Griggs A."/>
            <person name="Birren B.W."/>
            <person name="Toney N.C."/>
            <person name="Carr J."/>
            <person name="Posey J."/>
            <person name="Butler W.R."/>
        </authorList>
    </citation>
    <scope>NUCLEOTIDE SEQUENCE [LARGE SCALE GENOMIC DNA]</scope>
    <source>
        <strain evidence="2">ATCC BAA-974 / DSM 45345 / CCUG 50838 / CIP 108380 / JCM 13579 / CDC 945</strain>
    </source>
</reference>